<gene>
    <name evidence="1" type="ORF">CLG96_16850</name>
</gene>
<evidence type="ECO:0000313" key="1">
    <source>
        <dbReference type="EMBL" id="PTQ07812.1"/>
    </source>
</evidence>
<evidence type="ECO:0000313" key="2">
    <source>
        <dbReference type="Proteomes" id="UP000244162"/>
    </source>
</evidence>
<organism evidence="1 2">
    <name type="scientific">Sphingomonas oleivorans</name>
    <dbReference type="NCBI Taxonomy" id="1735121"/>
    <lineage>
        <taxon>Bacteria</taxon>
        <taxon>Pseudomonadati</taxon>
        <taxon>Pseudomonadota</taxon>
        <taxon>Alphaproteobacteria</taxon>
        <taxon>Sphingomonadales</taxon>
        <taxon>Sphingomonadaceae</taxon>
        <taxon>Sphingomonas</taxon>
    </lineage>
</organism>
<sequence length="139" mass="15418">MFVRPFLIVGCIMTVASPAAGKTLVADRKFDRKALAAVILPQRQAIAPSAARYRTSVADLPQGEVDSAWRLEWARKGALAKLARPIGYKELAEFYYRLPLGERITLQPGIRHIRQRAGLRGENDGRTVFGLGANFRLGR</sequence>
<protein>
    <submittedName>
        <fullName evidence="1">Uncharacterized protein</fullName>
    </submittedName>
</protein>
<accession>A0A2T5FU50</accession>
<dbReference type="EMBL" id="NWBU01000017">
    <property type="protein sequence ID" value="PTQ07812.1"/>
    <property type="molecule type" value="Genomic_DNA"/>
</dbReference>
<comment type="caution">
    <text evidence="1">The sequence shown here is derived from an EMBL/GenBank/DDBJ whole genome shotgun (WGS) entry which is preliminary data.</text>
</comment>
<keyword evidence="2" id="KW-1185">Reference proteome</keyword>
<proteinExistence type="predicted"/>
<dbReference type="AlphaFoldDB" id="A0A2T5FU50"/>
<dbReference type="Proteomes" id="UP000244162">
    <property type="component" value="Unassembled WGS sequence"/>
</dbReference>
<name>A0A2T5FU50_9SPHN</name>
<reference evidence="1 2" key="1">
    <citation type="submission" date="2017-09" db="EMBL/GenBank/DDBJ databases">
        <title>Sphingomonas panjinensis sp.nov., isolated from oil-contaminated soil.</title>
        <authorList>
            <person name="Wang L."/>
            <person name="Chen L."/>
        </authorList>
    </citation>
    <scope>NUCLEOTIDE SEQUENCE [LARGE SCALE GENOMIC DNA]</scope>
    <source>
        <strain evidence="1 2">FW-11</strain>
    </source>
</reference>